<evidence type="ECO:0000256" key="1">
    <source>
        <dbReference type="ARBA" id="ARBA00023015"/>
    </source>
</evidence>
<dbReference type="Proteomes" id="UP000663992">
    <property type="component" value="Unassembled WGS sequence"/>
</dbReference>
<dbReference type="InterPro" id="IPR050204">
    <property type="entry name" value="AraC_XylS_family_regulators"/>
</dbReference>
<feature type="domain" description="HTH araC/xylS-type" evidence="4">
    <location>
        <begin position="173"/>
        <end position="270"/>
    </location>
</feature>
<gene>
    <name evidence="5" type="ORF">J0A65_08060</name>
</gene>
<accession>A0ABS3CRR3</accession>
<evidence type="ECO:0000256" key="2">
    <source>
        <dbReference type="ARBA" id="ARBA00023125"/>
    </source>
</evidence>
<dbReference type="PROSITE" id="PS00041">
    <property type="entry name" value="HTH_ARAC_FAMILY_1"/>
    <property type="match status" value="1"/>
</dbReference>
<sequence length="274" mass="30380">MDNLSEILSRVSFKTEVFFSGNMCGIQTLGGKDSGHLHLLQAGTLTIMTNEGHKVVMDKPSVIFLPGPTVHRVISDESHSAQLVCATVRFDSANYQSIVSSLPQFIYFPLKKFEKIGGTAEWLFEEAFNNKIGRQAVLDKLSDVFLLQVLRSVMESGVLYQGILSAHVHPKLSKVIDAIHAHPSENWTLESLADIAAMSRSKFAESFKLTVGQTPLDYITDVRLALAQNLLKNDKPISIVANEVGYEHGSALARIFRKKLGLSPKEWLKNIRDS</sequence>
<evidence type="ECO:0000259" key="4">
    <source>
        <dbReference type="PROSITE" id="PS01124"/>
    </source>
</evidence>
<organism evidence="5 6">
    <name type="scientific">Bowmanella yangjiangensis</name>
    <dbReference type="NCBI Taxonomy" id="2811230"/>
    <lineage>
        <taxon>Bacteria</taxon>
        <taxon>Pseudomonadati</taxon>
        <taxon>Pseudomonadota</taxon>
        <taxon>Gammaproteobacteria</taxon>
        <taxon>Alteromonadales</taxon>
        <taxon>Alteromonadaceae</taxon>
        <taxon>Bowmanella</taxon>
    </lineage>
</organism>
<dbReference type="RefSeq" id="WP_206593658.1">
    <property type="nucleotide sequence ID" value="NZ_JAFKCS010000006.1"/>
</dbReference>
<keyword evidence="1" id="KW-0805">Transcription regulation</keyword>
<keyword evidence="6" id="KW-1185">Reference proteome</keyword>
<keyword evidence="2" id="KW-0238">DNA-binding</keyword>
<evidence type="ECO:0000313" key="5">
    <source>
        <dbReference type="EMBL" id="MBN7819816.1"/>
    </source>
</evidence>
<evidence type="ECO:0000313" key="6">
    <source>
        <dbReference type="Proteomes" id="UP000663992"/>
    </source>
</evidence>
<keyword evidence="3" id="KW-0804">Transcription</keyword>
<evidence type="ECO:0000256" key="3">
    <source>
        <dbReference type="ARBA" id="ARBA00023163"/>
    </source>
</evidence>
<dbReference type="Gene3D" id="1.10.10.60">
    <property type="entry name" value="Homeodomain-like"/>
    <property type="match status" value="1"/>
</dbReference>
<dbReference type="PANTHER" id="PTHR46796:SF13">
    <property type="entry name" value="HTH-TYPE TRANSCRIPTIONAL ACTIVATOR RHAS"/>
    <property type="match status" value="1"/>
</dbReference>
<dbReference type="InterPro" id="IPR018060">
    <property type="entry name" value="HTH_AraC"/>
</dbReference>
<dbReference type="InterPro" id="IPR018062">
    <property type="entry name" value="HTH_AraC-typ_CS"/>
</dbReference>
<proteinExistence type="predicted"/>
<protein>
    <submittedName>
        <fullName evidence="5">AraC family transcriptional regulator</fullName>
    </submittedName>
</protein>
<comment type="caution">
    <text evidence="5">The sequence shown here is derived from an EMBL/GenBank/DDBJ whole genome shotgun (WGS) entry which is preliminary data.</text>
</comment>
<dbReference type="PROSITE" id="PS01124">
    <property type="entry name" value="HTH_ARAC_FAMILY_2"/>
    <property type="match status" value="1"/>
</dbReference>
<dbReference type="Pfam" id="PF12852">
    <property type="entry name" value="Cupin_6"/>
    <property type="match status" value="1"/>
</dbReference>
<dbReference type="Pfam" id="PF12833">
    <property type="entry name" value="HTH_18"/>
    <property type="match status" value="1"/>
</dbReference>
<dbReference type="SMART" id="SM00342">
    <property type="entry name" value="HTH_ARAC"/>
    <property type="match status" value="1"/>
</dbReference>
<dbReference type="SUPFAM" id="SSF46689">
    <property type="entry name" value="Homeodomain-like"/>
    <property type="match status" value="2"/>
</dbReference>
<dbReference type="EMBL" id="JAFKCS010000006">
    <property type="protein sequence ID" value="MBN7819816.1"/>
    <property type="molecule type" value="Genomic_DNA"/>
</dbReference>
<dbReference type="PANTHER" id="PTHR46796">
    <property type="entry name" value="HTH-TYPE TRANSCRIPTIONAL ACTIVATOR RHAS-RELATED"/>
    <property type="match status" value="1"/>
</dbReference>
<dbReference type="InterPro" id="IPR009057">
    <property type="entry name" value="Homeodomain-like_sf"/>
</dbReference>
<dbReference type="InterPro" id="IPR032783">
    <property type="entry name" value="AraC_lig"/>
</dbReference>
<name>A0ABS3CRR3_9ALTE</name>
<reference evidence="5 6" key="1">
    <citation type="submission" date="2021-03" db="EMBL/GenBank/DDBJ databases">
        <title>novel species isolated from a fishpond in China.</title>
        <authorList>
            <person name="Lu H."/>
            <person name="Cai Z."/>
        </authorList>
    </citation>
    <scope>NUCLEOTIDE SEQUENCE [LARGE SCALE GENOMIC DNA]</scope>
    <source>
        <strain evidence="5 6">Y57</strain>
    </source>
</reference>